<keyword evidence="9" id="KW-1185">Reference proteome</keyword>
<feature type="transmembrane region" description="Helical" evidence="5">
    <location>
        <begin position="240"/>
        <end position="264"/>
    </location>
</feature>
<evidence type="ECO:0000313" key="8">
    <source>
        <dbReference type="EMBL" id="KAH8104536.1"/>
    </source>
</evidence>
<proteinExistence type="predicted"/>
<feature type="transmembrane region" description="Helical" evidence="5">
    <location>
        <begin position="276"/>
        <end position="296"/>
    </location>
</feature>
<evidence type="ECO:0000256" key="1">
    <source>
        <dbReference type="ARBA" id="ARBA00004141"/>
    </source>
</evidence>
<name>A0A8K0XT02_9AGAR</name>
<dbReference type="PROSITE" id="PS50850">
    <property type="entry name" value="MFS"/>
    <property type="match status" value="1"/>
</dbReference>
<dbReference type="Gene3D" id="1.20.1250.20">
    <property type="entry name" value="MFS general substrate transporter like domains"/>
    <property type="match status" value="1"/>
</dbReference>
<accession>A0A8K0XT02</accession>
<protein>
    <submittedName>
        <fullName evidence="8">MFS general substrate transporter</fullName>
    </submittedName>
</protein>
<dbReference type="InterPro" id="IPR020846">
    <property type="entry name" value="MFS_dom"/>
</dbReference>
<dbReference type="OrthoDB" id="3561359at2759"/>
<reference evidence="8" key="1">
    <citation type="journal article" date="2021" name="New Phytol.">
        <title>Evolutionary innovations through gain and loss of genes in the ectomycorrhizal Boletales.</title>
        <authorList>
            <person name="Wu G."/>
            <person name="Miyauchi S."/>
            <person name="Morin E."/>
            <person name="Kuo A."/>
            <person name="Drula E."/>
            <person name="Varga T."/>
            <person name="Kohler A."/>
            <person name="Feng B."/>
            <person name="Cao Y."/>
            <person name="Lipzen A."/>
            <person name="Daum C."/>
            <person name="Hundley H."/>
            <person name="Pangilinan J."/>
            <person name="Johnson J."/>
            <person name="Barry K."/>
            <person name="LaButti K."/>
            <person name="Ng V."/>
            <person name="Ahrendt S."/>
            <person name="Min B."/>
            <person name="Choi I.G."/>
            <person name="Park H."/>
            <person name="Plett J.M."/>
            <person name="Magnuson J."/>
            <person name="Spatafora J.W."/>
            <person name="Nagy L.G."/>
            <person name="Henrissat B."/>
            <person name="Grigoriev I.V."/>
            <person name="Yang Z.L."/>
            <person name="Xu J."/>
            <person name="Martin F.M."/>
        </authorList>
    </citation>
    <scope>NUCLEOTIDE SEQUENCE</scope>
    <source>
        <strain evidence="8">KKN 215</strain>
    </source>
</reference>
<evidence type="ECO:0000256" key="2">
    <source>
        <dbReference type="ARBA" id="ARBA00022692"/>
    </source>
</evidence>
<feature type="signal peptide" evidence="6">
    <location>
        <begin position="1"/>
        <end position="22"/>
    </location>
</feature>
<dbReference type="SUPFAM" id="SSF103473">
    <property type="entry name" value="MFS general substrate transporter"/>
    <property type="match status" value="1"/>
</dbReference>
<dbReference type="InterPro" id="IPR011701">
    <property type="entry name" value="MFS"/>
</dbReference>
<dbReference type="FunFam" id="1.20.1250.20:FF:000082">
    <property type="entry name" value="MFS multidrug transporter, putative"/>
    <property type="match status" value="1"/>
</dbReference>
<feature type="transmembrane region" description="Helical" evidence="5">
    <location>
        <begin position="98"/>
        <end position="122"/>
    </location>
</feature>
<feature type="transmembrane region" description="Helical" evidence="5">
    <location>
        <begin position="385"/>
        <end position="403"/>
    </location>
</feature>
<dbReference type="CDD" id="cd17323">
    <property type="entry name" value="MFS_Tpo1_MDR_like"/>
    <property type="match status" value="1"/>
</dbReference>
<dbReference type="AlphaFoldDB" id="A0A8K0XT02"/>
<feature type="transmembrane region" description="Helical" evidence="5">
    <location>
        <begin position="74"/>
        <end position="92"/>
    </location>
</feature>
<evidence type="ECO:0000256" key="5">
    <source>
        <dbReference type="SAM" id="Phobius"/>
    </source>
</evidence>
<feature type="chain" id="PRO_5035453041" evidence="6">
    <location>
        <begin position="23"/>
        <end position="445"/>
    </location>
</feature>
<dbReference type="PANTHER" id="PTHR23502:SF7">
    <property type="entry name" value="DRUG_PROTON ANTIPORTER YHK8-RELATED"/>
    <property type="match status" value="1"/>
</dbReference>
<dbReference type="Pfam" id="PF07690">
    <property type="entry name" value="MFS_1"/>
    <property type="match status" value="1"/>
</dbReference>
<gene>
    <name evidence="8" type="ORF">BXZ70DRAFT_887658</name>
</gene>
<keyword evidence="6" id="KW-0732">Signal</keyword>
<feature type="transmembrane region" description="Helical" evidence="5">
    <location>
        <begin position="317"/>
        <end position="336"/>
    </location>
</feature>
<sequence>MSKLRRWIIVVVISTAAMCVTSCSSAAAFTEEGTKEDFGVSNEVAILGVSLFVQGLGLGPLLAGPLSELYGRNIVYRASFLFFWIFTWPVAFPPNMPVFLVFRWITGLFGAAFLSVAGGSISDLFADHEVATPMALFTVSPFIGPVAGPLIAGFITQNTNWRWVYRVFIIWEFVQITCLILFVRETYVPVILKWKAAALRKSKNDERYWAPLDRHRGLWDSVKLSCYIPFKLIFLDRMALLLDLWAALLLGILYLAFQVFPIIFGKGHHFNTQSVGMTFLGIGLGMILAVACNPFWNRLYRREALKHNGNPPPEMRLIIGMAGAIITPISLYWLAFTTYPSVHWVVPLLSTVFLGIGVVFCFTAVFTYLVVAYRPVAASAMAGNTFIRTTFAAAFPLFAGQMYERLGTVGATALLAGLTTVIAPLPFVFYRIGARLRAASKFAAA</sequence>
<dbReference type="InterPro" id="IPR036259">
    <property type="entry name" value="MFS_trans_sf"/>
</dbReference>
<feature type="transmembrane region" description="Helical" evidence="5">
    <location>
        <begin position="134"/>
        <end position="157"/>
    </location>
</feature>
<comment type="caution">
    <text evidence="8">The sequence shown here is derived from an EMBL/GenBank/DDBJ whole genome shotgun (WGS) entry which is preliminary data.</text>
</comment>
<comment type="subcellular location">
    <subcellularLocation>
        <location evidence="1">Membrane</location>
        <topology evidence="1">Multi-pass membrane protein</topology>
    </subcellularLocation>
</comment>
<dbReference type="Proteomes" id="UP000813824">
    <property type="component" value="Unassembled WGS sequence"/>
</dbReference>
<evidence type="ECO:0000313" key="9">
    <source>
        <dbReference type="Proteomes" id="UP000813824"/>
    </source>
</evidence>
<feature type="domain" description="Major facilitator superfamily (MFS) profile" evidence="7">
    <location>
        <begin position="1"/>
        <end position="435"/>
    </location>
</feature>
<evidence type="ECO:0000256" key="4">
    <source>
        <dbReference type="ARBA" id="ARBA00023136"/>
    </source>
</evidence>
<dbReference type="PANTHER" id="PTHR23502">
    <property type="entry name" value="MAJOR FACILITATOR SUPERFAMILY"/>
    <property type="match status" value="1"/>
</dbReference>
<evidence type="ECO:0000256" key="6">
    <source>
        <dbReference type="SAM" id="SignalP"/>
    </source>
</evidence>
<feature type="transmembrane region" description="Helical" evidence="5">
    <location>
        <begin position="348"/>
        <end position="373"/>
    </location>
</feature>
<dbReference type="GO" id="GO:0005886">
    <property type="term" value="C:plasma membrane"/>
    <property type="evidence" value="ECO:0007669"/>
    <property type="project" value="TreeGrafter"/>
</dbReference>
<keyword evidence="4 5" id="KW-0472">Membrane</keyword>
<feature type="transmembrane region" description="Helical" evidence="5">
    <location>
        <begin position="409"/>
        <end position="430"/>
    </location>
</feature>
<feature type="transmembrane region" description="Helical" evidence="5">
    <location>
        <begin position="163"/>
        <end position="183"/>
    </location>
</feature>
<organism evidence="8 9">
    <name type="scientific">Cristinia sonorae</name>
    <dbReference type="NCBI Taxonomy" id="1940300"/>
    <lineage>
        <taxon>Eukaryota</taxon>
        <taxon>Fungi</taxon>
        <taxon>Dikarya</taxon>
        <taxon>Basidiomycota</taxon>
        <taxon>Agaricomycotina</taxon>
        <taxon>Agaricomycetes</taxon>
        <taxon>Agaricomycetidae</taxon>
        <taxon>Agaricales</taxon>
        <taxon>Pleurotineae</taxon>
        <taxon>Stephanosporaceae</taxon>
        <taxon>Cristinia</taxon>
    </lineage>
</organism>
<dbReference type="EMBL" id="JAEVFJ010000005">
    <property type="protein sequence ID" value="KAH8104536.1"/>
    <property type="molecule type" value="Genomic_DNA"/>
</dbReference>
<dbReference type="GO" id="GO:0022857">
    <property type="term" value="F:transmembrane transporter activity"/>
    <property type="evidence" value="ECO:0007669"/>
    <property type="project" value="InterPro"/>
</dbReference>
<feature type="transmembrane region" description="Helical" evidence="5">
    <location>
        <begin position="44"/>
        <end position="62"/>
    </location>
</feature>
<keyword evidence="2 5" id="KW-0812">Transmembrane</keyword>
<evidence type="ECO:0000256" key="3">
    <source>
        <dbReference type="ARBA" id="ARBA00022989"/>
    </source>
</evidence>
<keyword evidence="3 5" id="KW-1133">Transmembrane helix</keyword>
<evidence type="ECO:0000259" key="7">
    <source>
        <dbReference type="PROSITE" id="PS50850"/>
    </source>
</evidence>